<proteinExistence type="predicted"/>
<evidence type="ECO:0000313" key="2">
    <source>
        <dbReference type="Proteomes" id="UP000188605"/>
    </source>
</evidence>
<protein>
    <submittedName>
        <fullName evidence="1">Peptidase S66</fullName>
    </submittedName>
</protein>
<name>A0ACC8XBR6_9FIRM</name>
<comment type="caution">
    <text evidence="1">The sequence shown here is derived from an EMBL/GenBank/DDBJ whole genome shotgun (WGS) entry which is preliminary data.</text>
</comment>
<sequence length="351" mass="39443">MNKINLKGRTDMNKAPKLQKGDKVATISLSWGGAGDLIERYNLGKQRLTEFGLEVVEMENTLKGSKFLYEHPQKRAEDFMNAFKDPSIKGIFACIGGTDSIRLIPYIDFDVIAKNPKVFIGYSDSTVSHLMCYKAGLTSFYGPSILSDFAENVQMFDYTKHWFEKAVFCSEPMGEITASPTWTSEFLPWEVPENAKIARKTTANEGYELLQGNGVVQGHLLGGCIEVLENLRGTEVWPELEKWKGAILFIEPSERRTAPLYIECWLRGLGAMGILQSINGIIFGKPYDNKYYEEYKNVLLKVLKTELNLDIPILYNMNFGHAAPITTLPYGVKAEINCDKVSFSVIESAVI</sequence>
<organism evidence="1 2">
    <name type="scientific">Candidatus Epulonipiscium fishelsonii</name>
    <dbReference type="NCBI Taxonomy" id="77094"/>
    <lineage>
        <taxon>Bacteria</taxon>
        <taxon>Bacillati</taxon>
        <taxon>Bacillota</taxon>
        <taxon>Clostridia</taxon>
        <taxon>Lachnospirales</taxon>
        <taxon>Lachnospiraceae</taxon>
        <taxon>Candidatus Epulonipiscium</taxon>
    </lineage>
</organism>
<gene>
    <name evidence="1" type="ORF">AN396_06685</name>
</gene>
<evidence type="ECO:0000313" key="1">
    <source>
        <dbReference type="EMBL" id="ONI40048.1"/>
    </source>
</evidence>
<reference evidence="1" key="1">
    <citation type="submission" date="2016-08" db="EMBL/GenBank/DDBJ databases">
        <authorList>
            <person name="Ngugi D.K."/>
            <person name="Miyake S."/>
            <person name="Stingl U."/>
        </authorList>
    </citation>
    <scope>NUCLEOTIDE SEQUENCE</scope>
    <source>
        <strain evidence="1">SCG-B11WGA-EpuloA1</strain>
    </source>
</reference>
<dbReference type="Proteomes" id="UP000188605">
    <property type="component" value="Unassembled WGS sequence"/>
</dbReference>
<keyword evidence="2" id="KW-1185">Reference proteome</keyword>
<accession>A0ACC8XBR6</accession>
<dbReference type="EMBL" id="LJDB01000057">
    <property type="protein sequence ID" value="ONI40048.1"/>
    <property type="molecule type" value="Genomic_DNA"/>
</dbReference>